<evidence type="ECO:0000256" key="11">
    <source>
        <dbReference type="ARBA" id="ARBA00022792"/>
    </source>
</evidence>
<evidence type="ECO:0000256" key="15">
    <source>
        <dbReference type="ARBA" id="ARBA00023136"/>
    </source>
</evidence>
<organism evidence="20 21">
    <name type="scientific">Rhipicephalus microplus</name>
    <name type="common">Cattle tick</name>
    <name type="synonym">Boophilus microplus</name>
    <dbReference type="NCBI Taxonomy" id="6941"/>
    <lineage>
        <taxon>Eukaryota</taxon>
        <taxon>Metazoa</taxon>
        <taxon>Ecdysozoa</taxon>
        <taxon>Arthropoda</taxon>
        <taxon>Chelicerata</taxon>
        <taxon>Arachnida</taxon>
        <taxon>Acari</taxon>
        <taxon>Parasitiformes</taxon>
        <taxon>Ixodida</taxon>
        <taxon>Ixodoidea</taxon>
        <taxon>Ixodidae</taxon>
        <taxon>Rhipicephalinae</taxon>
        <taxon>Rhipicephalus</taxon>
        <taxon>Boophilus</taxon>
    </lineage>
</organism>
<evidence type="ECO:0000313" key="20">
    <source>
        <dbReference type="EMBL" id="KAH8029531.1"/>
    </source>
</evidence>
<gene>
    <name evidence="20" type="ORF">HPB51_001256</name>
</gene>
<evidence type="ECO:0000256" key="14">
    <source>
        <dbReference type="ARBA" id="ARBA00023128"/>
    </source>
</evidence>
<accession>A0A9J6E4Q1</accession>
<dbReference type="VEuPathDB" id="VectorBase:LOC119163835"/>
<evidence type="ECO:0000256" key="13">
    <source>
        <dbReference type="ARBA" id="ARBA00023098"/>
    </source>
</evidence>
<comment type="pathway">
    <text evidence="3">Phospholipid metabolism; CDP-diacylglycerol biosynthesis; CDP-diacylglycerol from sn-glycerol 3-phosphate: step 3/3.</text>
</comment>
<dbReference type="PANTHER" id="PTHR13619">
    <property type="entry name" value="PHOSPHATIDATE CYTIDYLYLTRANSFERASE, MITOCHONDRIAL"/>
    <property type="match status" value="1"/>
</dbReference>
<evidence type="ECO:0000256" key="17">
    <source>
        <dbReference type="ARBA" id="ARBA00023264"/>
    </source>
</evidence>
<dbReference type="PANTHER" id="PTHR13619:SF0">
    <property type="entry name" value="PHOSPHATIDATE CYTIDYLYLTRANSFERASE, MITOCHONDRIAL"/>
    <property type="match status" value="1"/>
</dbReference>
<comment type="caution">
    <text evidence="20">The sequence shown here is derived from an EMBL/GenBank/DDBJ whole genome shotgun (WGS) entry which is preliminary data.</text>
</comment>
<dbReference type="InterPro" id="IPR015222">
    <property type="entry name" value="Tam41"/>
</dbReference>
<evidence type="ECO:0000256" key="8">
    <source>
        <dbReference type="ARBA" id="ARBA00022516"/>
    </source>
</evidence>
<keyword evidence="11" id="KW-0999">Mitochondrion inner membrane</keyword>
<dbReference type="Proteomes" id="UP000821866">
    <property type="component" value="Chromosome 3"/>
</dbReference>
<keyword evidence="8" id="KW-0444">Lipid biosynthesis</keyword>
<evidence type="ECO:0000256" key="16">
    <source>
        <dbReference type="ARBA" id="ARBA00023209"/>
    </source>
</evidence>
<evidence type="ECO:0000256" key="18">
    <source>
        <dbReference type="ARBA" id="ARBA00029893"/>
    </source>
</evidence>
<keyword evidence="15" id="KW-0472">Membrane</keyword>
<reference evidence="20" key="1">
    <citation type="journal article" date="2020" name="Cell">
        <title>Large-Scale Comparative Analyses of Tick Genomes Elucidate Their Genetic Diversity and Vector Capacities.</title>
        <authorList>
            <consortium name="Tick Genome and Microbiome Consortium (TIGMIC)"/>
            <person name="Jia N."/>
            <person name="Wang J."/>
            <person name="Shi W."/>
            <person name="Du L."/>
            <person name="Sun Y."/>
            <person name="Zhan W."/>
            <person name="Jiang J.F."/>
            <person name="Wang Q."/>
            <person name="Zhang B."/>
            <person name="Ji P."/>
            <person name="Bell-Sakyi L."/>
            <person name="Cui X.M."/>
            <person name="Yuan T.T."/>
            <person name="Jiang B.G."/>
            <person name="Yang W.F."/>
            <person name="Lam T.T."/>
            <person name="Chang Q.C."/>
            <person name="Ding S.J."/>
            <person name="Wang X.J."/>
            <person name="Zhu J.G."/>
            <person name="Ruan X.D."/>
            <person name="Zhao L."/>
            <person name="Wei J.T."/>
            <person name="Ye R.Z."/>
            <person name="Que T.C."/>
            <person name="Du C.H."/>
            <person name="Zhou Y.H."/>
            <person name="Cheng J.X."/>
            <person name="Dai P.F."/>
            <person name="Guo W.B."/>
            <person name="Han X.H."/>
            <person name="Huang E.J."/>
            <person name="Li L.F."/>
            <person name="Wei W."/>
            <person name="Gao Y.C."/>
            <person name="Liu J.Z."/>
            <person name="Shao H.Z."/>
            <person name="Wang X."/>
            <person name="Wang C.C."/>
            <person name="Yang T.C."/>
            <person name="Huo Q.B."/>
            <person name="Li W."/>
            <person name="Chen H.Y."/>
            <person name="Chen S.E."/>
            <person name="Zhou L.G."/>
            <person name="Ni X.B."/>
            <person name="Tian J.H."/>
            <person name="Sheng Y."/>
            <person name="Liu T."/>
            <person name="Pan Y.S."/>
            <person name="Xia L.Y."/>
            <person name="Li J."/>
            <person name="Zhao F."/>
            <person name="Cao W.C."/>
        </authorList>
    </citation>
    <scope>NUCLEOTIDE SEQUENCE</scope>
    <source>
        <strain evidence="20">Rmic-2018</strain>
    </source>
</reference>
<dbReference type="AlphaFoldDB" id="A0A9J6E4Q1"/>
<evidence type="ECO:0000256" key="7">
    <source>
        <dbReference type="ARBA" id="ARBA00018337"/>
    </source>
</evidence>
<keyword evidence="21" id="KW-1185">Reference proteome</keyword>
<evidence type="ECO:0000256" key="19">
    <source>
        <dbReference type="ARBA" id="ARBA00031502"/>
    </source>
</evidence>
<reference evidence="20" key="2">
    <citation type="submission" date="2021-09" db="EMBL/GenBank/DDBJ databases">
        <authorList>
            <person name="Jia N."/>
            <person name="Wang J."/>
            <person name="Shi W."/>
            <person name="Du L."/>
            <person name="Sun Y."/>
            <person name="Zhan W."/>
            <person name="Jiang J."/>
            <person name="Wang Q."/>
            <person name="Zhang B."/>
            <person name="Ji P."/>
            <person name="Sakyi L.B."/>
            <person name="Cui X."/>
            <person name="Yuan T."/>
            <person name="Jiang B."/>
            <person name="Yang W."/>
            <person name="Lam T.T.-Y."/>
            <person name="Chang Q."/>
            <person name="Ding S."/>
            <person name="Wang X."/>
            <person name="Zhu J."/>
            <person name="Ruan X."/>
            <person name="Zhao L."/>
            <person name="Wei J."/>
            <person name="Que T."/>
            <person name="Du C."/>
            <person name="Cheng J."/>
            <person name="Dai P."/>
            <person name="Han X."/>
            <person name="Huang E."/>
            <person name="Gao Y."/>
            <person name="Liu J."/>
            <person name="Shao H."/>
            <person name="Ye R."/>
            <person name="Li L."/>
            <person name="Wei W."/>
            <person name="Wang X."/>
            <person name="Wang C."/>
            <person name="Huo Q."/>
            <person name="Li W."/>
            <person name="Guo W."/>
            <person name="Chen H."/>
            <person name="Chen S."/>
            <person name="Zhou L."/>
            <person name="Zhou L."/>
            <person name="Ni X."/>
            <person name="Tian J."/>
            <person name="Zhou Y."/>
            <person name="Sheng Y."/>
            <person name="Liu T."/>
            <person name="Pan Y."/>
            <person name="Xia L."/>
            <person name="Li J."/>
            <person name="Zhao F."/>
            <person name="Cao W."/>
        </authorList>
    </citation>
    <scope>NUCLEOTIDE SEQUENCE</scope>
    <source>
        <strain evidence="20">Rmic-2018</strain>
        <tissue evidence="20">Larvae</tissue>
    </source>
</reference>
<protein>
    <recommendedName>
        <fullName evidence="7">Phosphatidate cytidylyltransferase, mitochondrial</fullName>
        <ecNumber evidence="6">2.7.7.41</ecNumber>
    </recommendedName>
    <alternativeName>
        <fullName evidence="18">CDP-diacylglycerol synthase</fullName>
    </alternativeName>
    <alternativeName>
        <fullName evidence="19">Mitochondrial translocator assembly and maintenance protein 41 homolog</fullName>
    </alternativeName>
</protein>
<evidence type="ECO:0000256" key="12">
    <source>
        <dbReference type="ARBA" id="ARBA00022842"/>
    </source>
</evidence>
<evidence type="ECO:0000256" key="2">
    <source>
        <dbReference type="ARBA" id="ARBA00004443"/>
    </source>
</evidence>
<evidence type="ECO:0000256" key="9">
    <source>
        <dbReference type="ARBA" id="ARBA00022679"/>
    </source>
</evidence>
<name>A0A9J6E4Q1_RHIMP</name>
<evidence type="ECO:0000256" key="3">
    <source>
        <dbReference type="ARBA" id="ARBA00005119"/>
    </source>
</evidence>
<evidence type="ECO:0000256" key="1">
    <source>
        <dbReference type="ARBA" id="ARBA00001946"/>
    </source>
</evidence>
<comment type="cofactor">
    <cofactor evidence="1">
        <name>Mg(2+)</name>
        <dbReference type="ChEBI" id="CHEBI:18420"/>
    </cofactor>
</comment>
<keyword evidence="13" id="KW-0443">Lipid metabolism</keyword>
<evidence type="ECO:0000256" key="4">
    <source>
        <dbReference type="ARBA" id="ARBA00005189"/>
    </source>
</evidence>
<comment type="subcellular location">
    <subcellularLocation>
        <location evidence="2">Mitochondrion inner membrane</location>
        <topology evidence="2">Peripheral membrane protein</topology>
        <orientation evidence="2">Matrix side</orientation>
    </subcellularLocation>
</comment>
<dbReference type="Pfam" id="PF09139">
    <property type="entry name" value="Tam41_Mmp37"/>
    <property type="match status" value="1"/>
</dbReference>
<keyword evidence="12" id="KW-0460">Magnesium</keyword>
<dbReference type="GO" id="GO:0032049">
    <property type="term" value="P:cardiolipin biosynthetic process"/>
    <property type="evidence" value="ECO:0007669"/>
    <property type="project" value="InterPro"/>
</dbReference>
<comment type="similarity">
    <text evidence="5">Belongs to the TAM41 family.</text>
</comment>
<comment type="pathway">
    <text evidence="4">Lipid metabolism.</text>
</comment>
<keyword evidence="10" id="KW-0548">Nucleotidyltransferase</keyword>
<proteinExistence type="inferred from homology"/>
<evidence type="ECO:0000256" key="5">
    <source>
        <dbReference type="ARBA" id="ARBA00005458"/>
    </source>
</evidence>
<sequence length="466" mass="52559">MVRKRGRPKREIESSSEPLVISPCTGCELAPLEGRDSRLNMAASAKVVDPASWSRMLSIFPGKFSFAFCYGSAAFPQKGVVQTKNNMLDVILAVDDPLSWHRENLKENWRHYSFLRYGGPYLVNKVQKDFGAYVYYNTFVPYDDGLMKYGVISTDRLITDLLDWETLYLSGRLHKPVRILQEPTPEIKRAMSLNYMTAIHTALLMLPDVFTEEELYLKIAGLSYVGDFRMIVGEDKNKVANIVGAQLGEFRKLYSPYLKLIKMVSWNEDTQTFEVATRAGPDAKLHHLNLLPKSLQSHLLKVWNKDGRHRDLEDVLRAIGNDPHCSGFIEEAVASIVWRSSWGQTAKGIVTAGLWNAIYYGSKKVIKMLKSLTTTQPSRRLQRGIFMRHFEQVVGKFQVGYDVGDSSRDDACSCVIGSIRAGRRCGCGKELPCRWCRTWPKLSSSSSGVSGRDRLPCRFAGCSPDA</sequence>
<keyword evidence="9" id="KW-0808">Transferase</keyword>
<evidence type="ECO:0000256" key="10">
    <source>
        <dbReference type="ARBA" id="ARBA00022695"/>
    </source>
</evidence>
<keyword evidence="16" id="KW-0594">Phospholipid biosynthesis</keyword>
<dbReference type="GO" id="GO:0005743">
    <property type="term" value="C:mitochondrial inner membrane"/>
    <property type="evidence" value="ECO:0007669"/>
    <property type="project" value="UniProtKB-SubCell"/>
</dbReference>
<evidence type="ECO:0000313" key="21">
    <source>
        <dbReference type="Proteomes" id="UP000821866"/>
    </source>
</evidence>
<dbReference type="EC" id="2.7.7.41" evidence="6"/>
<dbReference type="GO" id="GO:0016024">
    <property type="term" value="P:CDP-diacylglycerol biosynthetic process"/>
    <property type="evidence" value="ECO:0007669"/>
    <property type="project" value="TreeGrafter"/>
</dbReference>
<dbReference type="GO" id="GO:0004605">
    <property type="term" value="F:phosphatidate cytidylyltransferase activity"/>
    <property type="evidence" value="ECO:0007669"/>
    <property type="project" value="UniProtKB-EC"/>
</dbReference>
<evidence type="ECO:0000256" key="6">
    <source>
        <dbReference type="ARBA" id="ARBA00012487"/>
    </source>
</evidence>
<keyword evidence="17" id="KW-1208">Phospholipid metabolism</keyword>
<dbReference type="EMBL" id="JABSTU010000005">
    <property type="protein sequence ID" value="KAH8029531.1"/>
    <property type="molecule type" value="Genomic_DNA"/>
</dbReference>
<keyword evidence="14" id="KW-0496">Mitochondrion</keyword>